<dbReference type="AlphaFoldDB" id="A0AAJ0C688"/>
<evidence type="ECO:0000256" key="1">
    <source>
        <dbReference type="ARBA" id="ARBA00004123"/>
    </source>
</evidence>
<dbReference type="SUPFAM" id="SSF57701">
    <property type="entry name" value="Zn2/Cys6 DNA-binding domain"/>
    <property type="match status" value="1"/>
</dbReference>
<comment type="subcellular location">
    <subcellularLocation>
        <location evidence="1">Nucleus</location>
    </subcellularLocation>
</comment>
<dbReference type="GO" id="GO:0008270">
    <property type="term" value="F:zinc ion binding"/>
    <property type="evidence" value="ECO:0007669"/>
    <property type="project" value="InterPro"/>
</dbReference>
<dbReference type="PROSITE" id="PS00463">
    <property type="entry name" value="ZN2_CY6_FUNGAL_1"/>
    <property type="match status" value="1"/>
</dbReference>
<dbReference type="CDD" id="cd00067">
    <property type="entry name" value="GAL4"/>
    <property type="match status" value="1"/>
</dbReference>
<evidence type="ECO:0000259" key="5">
    <source>
        <dbReference type="PROSITE" id="PS50048"/>
    </source>
</evidence>
<evidence type="ECO:0000313" key="7">
    <source>
        <dbReference type="Proteomes" id="UP001244011"/>
    </source>
</evidence>
<keyword evidence="7" id="KW-1185">Reference proteome</keyword>
<dbReference type="GO" id="GO:0000981">
    <property type="term" value="F:DNA-binding transcription factor activity, RNA polymerase II-specific"/>
    <property type="evidence" value="ECO:0007669"/>
    <property type="project" value="InterPro"/>
</dbReference>
<dbReference type="RefSeq" id="XP_060286953.1">
    <property type="nucleotide sequence ID" value="XM_060426836.1"/>
</dbReference>
<evidence type="ECO:0000256" key="4">
    <source>
        <dbReference type="SAM" id="MobiDB-lite"/>
    </source>
</evidence>
<dbReference type="Gene3D" id="4.10.240.10">
    <property type="entry name" value="Zn(2)-C6 fungal-type DNA-binding domain"/>
    <property type="match status" value="1"/>
</dbReference>
<evidence type="ECO:0000313" key="6">
    <source>
        <dbReference type="EMBL" id="KAK1770740.1"/>
    </source>
</evidence>
<dbReference type="InterPro" id="IPR007219">
    <property type="entry name" value="XnlR_reg_dom"/>
</dbReference>
<dbReference type="GO" id="GO:0005634">
    <property type="term" value="C:nucleus"/>
    <property type="evidence" value="ECO:0007669"/>
    <property type="project" value="UniProtKB-SubCell"/>
</dbReference>
<dbReference type="Pfam" id="PF04082">
    <property type="entry name" value="Fungal_trans"/>
    <property type="match status" value="1"/>
</dbReference>
<evidence type="ECO:0000256" key="2">
    <source>
        <dbReference type="ARBA" id="ARBA00022723"/>
    </source>
</evidence>
<dbReference type="InterPro" id="IPR036864">
    <property type="entry name" value="Zn2-C6_fun-type_DNA-bd_sf"/>
</dbReference>
<reference evidence="6" key="1">
    <citation type="submission" date="2023-06" db="EMBL/GenBank/DDBJ databases">
        <title>Genome-scale phylogeny and comparative genomics of the fungal order Sordariales.</title>
        <authorList>
            <consortium name="Lawrence Berkeley National Laboratory"/>
            <person name="Hensen N."/>
            <person name="Bonometti L."/>
            <person name="Westerberg I."/>
            <person name="Brannstrom I.O."/>
            <person name="Guillou S."/>
            <person name="Cros-Aarteil S."/>
            <person name="Calhoun S."/>
            <person name="Haridas S."/>
            <person name="Kuo A."/>
            <person name="Mondo S."/>
            <person name="Pangilinan J."/>
            <person name="Riley R."/>
            <person name="Labutti K."/>
            <person name="Andreopoulos B."/>
            <person name="Lipzen A."/>
            <person name="Chen C."/>
            <person name="Yanf M."/>
            <person name="Daum C."/>
            <person name="Ng V."/>
            <person name="Clum A."/>
            <person name="Steindorff A."/>
            <person name="Ohm R."/>
            <person name="Martin F."/>
            <person name="Silar P."/>
            <person name="Natvig D."/>
            <person name="Lalanne C."/>
            <person name="Gautier V."/>
            <person name="Ament-Velasquez S.L."/>
            <person name="Kruys A."/>
            <person name="Hutchinson M.I."/>
            <person name="Powell A.J."/>
            <person name="Barry K."/>
            <person name="Miller A.N."/>
            <person name="Grigoriev I.V."/>
            <person name="Debuchy R."/>
            <person name="Gladieux P."/>
            <person name="Thoren M.H."/>
            <person name="Johannesson H."/>
        </authorList>
    </citation>
    <scope>NUCLEOTIDE SEQUENCE</scope>
    <source>
        <strain evidence="6">8032-3</strain>
    </source>
</reference>
<keyword evidence="3" id="KW-0539">Nucleus</keyword>
<evidence type="ECO:0000256" key="3">
    <source>
        <dbReference type="ARBA" id="ARBA00023242"/>
    </source>
</evidence>
<dbReference type="Pfam" id="PF00172">
    <property type="entry name" value="Zn_clus"/>
    <property type="match status" value="1"/>
</dbReference>
<feature type="region of interest" description="Disordered" evidence="4">
    <location>
        <begin position="107"/>
        <end position="129"/>
    </location>
</feature>
<dbReference type="SMART" id="SM00066">
    <property type="entry name" value="GAL4"/>
    <property type="match status" value="1"/>
</dbReference>
<dbReference type="InterPro" id="IPR050613">
    <property type="entry name" value="Sec_Metabolite_Reg"/>
</dbReference>
<protein>
    <recommendedName>
        <fullName evidence="5">Zn(2)-C6 fungal-type domain-containing protein</fullName>
    </recommendedName>
</protein>
<dbReference type="PROSITE" id="PS50048">
    <property type="entry name" value="ZN2_CY6_FUNGAL_2"/>
    <property type="match status" value="1"/>
</dbReference>
<dbReference type="Proteomes" id="UP001244011">
    <property type="component" value="Unassembled WGS sequence"/>
</dbReference>
<dbReference type="CDD" id="cd12148">
    <property type="entry name" value="fungal_TF_MHR"/>
    <property type="match status" value="1"/>
</dbReference>
<feature type="compositionally biased region" description="Polar residues" evidence="4">
    <location>
        <begin position="107"/>
        <end position="120"/>
    </location>
</feature>
<proteinExistence type="predicted"/>
<feature type="domain" description="Zn(2)-C6 fungal-type" evidence="5">
    <location>
        <begin position="24"/>
        <end position="53"/>
    </location>
</feature>
<keyword evidence="2" id="KW-0479">Metal-binding</keyword>
<dbReference type="GO" id="GO:0003677">
    <property type="term" value="F:DNA binding"/>
    <property type="evidence" value="ECO:0007669"/>
    <property type="project" value="InterPro"/>
</dbReference>
<dbReference type="GeneID" id="85310023"/>
<name>A0AAJ0C688_9PEZI</name>
<sequence length="666" mass="75727">MRVSATAMTPLPMMAPQGLHRRHACSLCARRKVKCDKGDPCSNCLKAQAQCLYEAPAPHRPRKRAADEDLVARLTQYEALMRKHNIDFTHCANTWVPSGLEVKLKETGSQSPVLETSATSRPRPKTYPLENTAANVDQCLWSNLSPELKNPPIQSLRHKDDPFLHPTPPLQLIFPSTQPELHELHPEPRHIYRFWQIFVESVNPLTKIVHVPSLQQRILDASWDPANVPKPLTAILFAIYTLAVTSMSPDDCRASFGETRDTLLTRYRAATVRALIASDFLTTRELEVLQGLVLFLLADPESELTSTLTGAAMRLGQKMGLHRENTDPKISFFDREMRVRLWWQLCGLCSRSRAVSTPGTKLPPSEVGDIRLPLNVNDAELHPDMIEPPIEHNGPTEMLCVLMKFEVSNWLRSSPTAAQVFENIIQGHVRGKRVSMELQDEAINEIEATYQEKYFRHWDKRVPLHGVTHAMAKIAVARMRFKVHHPRRAAVGGGEVYMTREESDMVFDSAVMSLEMVDAGIHSKFSSHLFTHLTSNFQIDAYIYVISDLRRRCSGDRVALAWKLVEDLYSEHPELIDDAEDAFFVALGDLTLEAWEARRKELVRARGVRESEVTPQFIQLLWDKRKKGNEESVHMPTIPDPHGLDGLGLTDNIELDWDYWNDFLQL</sequence>
<accession>A0AAJ0C688</accession>
<dbReference type="PANTHER" id="PTHR31001">
    <property type="entry name" value="UNCHARACTERIZED TRANSCRIPTIONAL REGULATORY PROTEIN"/>
    <property type="match status" value="1"/>
</dbReference>
<organism evidence="6 7">
    <name type="scientific">Phialemonium atrogriseum</name>
    <dbReference type="NCBI Taxonomy" id="1093897"/>
    <lineage>
        <taxon>Eukaryota</taxon>
        <taxon>Fungi</taxon>
        <taxon>Dikarya</taxon>
        <taxon>Ascomycota</taxon>
        <taxon>Pezizomycotina</taxon>
        <taxon>Sordariomycetes</taxon>
        <taxon>Sordariomycetidae</taxon>
        <taxon>Cephalothecales</taxon>
        <taxon>Cephalothecaceae</taxon>
        <taxon>Phialemonium</taxon>
    </lineage>
</organism>
<gene>
    <name evidence="6" type="ORF">QBC33DRAFT_525606</name>
</gene>
<dbReference type="InterPro" id="IPR001138">
    <property type="entry name" value="Zn2Cys6_DnaBD"/>
</dbReference>
<dbReference type="EMBL" id="MU838999">
    <property type="protein sequence ID" value="KAK1770740.1"/>
    <property type="molecule type" value="Genomic_DNA"/>
</dbReference>
<dbReference type="PANTHER" id="PTHR31001:SF85">
    <property type="entry name" value="ZN(II)2CYS6 TRANSCRIPTION FACTOR (EUROFUNG)"/>
    <property type="match status" value="1"/>
</dbReference>
<dbReference type="GO" id="GO:0006351">
    <property type="term" value="P:DNA-templated transcription"/>
    <property type="evidence" value="ECO:0007669"/>
    <property type="project" value="InterPro"/>
</dbReference>
<comment type="caution">
    <text evidence="6">The sequence shown here is derived from an EMBL/GenBank/DDBJ whole genome shotgun (WGS) entry which is preliminary data.</text>
</comment>